<feature type="domain" description="PTS EIIA type-2" evidence="8">
    <location>
        <begin position="468"/>
        <end position="609"/>
    </location>
</feature>
<keyword evidence="3" id="KW-1003">Cell membrane</keyword>
<dbReference type="InterPro" id="IPR002178">
    <property type="entry name" value="PTS_EIIA_type-2_dom"/>
</dbReference>
<feature type="transmembrane region" description="Helical" evidence="7">
    <location>
        <begin position="314"/>
        <end position="335"/>
    </location>
</feature>
<feature type="transmembrane region" description="Helical" evidence="7">
    <location>
        <begin position="42"/>
        <end position="64"/>
    </location>
</feature>
<evidence type="ECO:0000313" key="9">
    <source>
        <dbReference type="EMBL" id="KPJ72334.1"/>
    </source>
</evidence>
<dbReference type="PROSITE" id="PS51094">
    <property type="entry name" value="PTS_EIIA_TYPE_2"/>
    <property type="match status" value="1"/>
</dbReference>
<feature type="transmembrane region" description="Helical" evidence="7">
    <location>
        <begin position="398"/>
        <end position="417"/>
    </location>
</feature>
<protein>
    <recommendedName>
        <fullName evidence="8">PTS EIIA type-2 domain-containing protein</fullName>
    </recommendedName>
</protein>
<keyword evidence="5 7" id="KW-1133">Transmembrane helix</keyword>
<dbReference type="GO" id="GO:0006865">
    <property type="term" value="P:amino acid transport"/>
    <property type="evidence" value="ECO:0007669"/>
    <property type="project" value="InterPro"/>
</dbReference>
<feature type="transmembrane region" description="Helical" evidence="7">
    <location>
        <begin position="267"/>
        <end position="293"/>
    </location>
</feature>
<dbReference type="PANTHER" id="PTHR42770">
    <property type="entry name" value="AMINO ACID TRANSPORTER-RELATED"/>
    <property type="match status" value="1"/>
</dbReference>
<keyword evidence="2" id="KW-0813">Transport</keyword>
<feature type="transmembrane region" description="Helical" evidence="7">
    <location>
        <begin position="12"/>
        <end position="36"/>
    </location>
</feature>
<evidence type="ECO:0000256" key="4">
    <source>
        <dbReference type="ARBA" id="ARBA00022692"/>
    </source>
</evidence>
<evidence type="ECO:0000256" key="2">
    <source>
        <dbReference type="ARBA" id="ARBA00022448"/>
    </source>
</evidence>
<evidence type="ECO:0000256" key="7">
    <source>
        <dbReference type="SAM" id="Phobius"/>
    </source>
</evidence>
<dbReference type="InterPro" id="IPR004840">
    <property type="entry name" value="Amino_acid_permease_CS"/>
</dbReference>
<comment type="caution">
    <text evidence="9">The sequence shown here is derived from an EMBL/GenBank/DDBJ whole genome shotgun (WGS) entry which is preliminary data.</text>
</comment>
<feature type="transmembrane region" description="Helical" evidence="7">
    <location>
        <begin position="341"/>
        <end position="360"/>
    </location>
</feature>
<comment type="subcellular location">
    <subcellularLocation>
        <location evidence="1">Cell membrane</location>
        <topology evidence="1">Multi-pass membrane protein</topology>
    </subcellularLocation>
</comment>
<reference evidence="9 10" key="1">
    <citation type="journal article" date="2015" name="Microbiome">
        <title>Genomic resolution of linkages in carbon, nitrogen, and sulfur cycling among widespread estuary sediment bacteria.</title>
        <authorList>
            <person name="Baker B.J."/>
            <person name="Lazar C.S."/>
            <person name="Teske A.P."/>
            <person name="Dick G.J."/>
        </authorList>
    </citation>
    <scope>NUCLEOTIDE SEQUENCE [LARGE SCALE GENOMIC DNA]</scope>
    <source>
        <strain evidence="9">DG_78</strain>
    </source>
</reference>
<dbReference type="InterPro" id="IPR050367">
    <property type="entry name" value="APC_superfamily"/>
</dbReference>
<dbReference type="AlphaFoldDB" id="A0A0S7YC49"/>
<dbReference type="Gene3D" id="3.40.930.10">
    <property type="entry name" value="Mannitol-specific EII, Chain A"/>
    <property type="match status" value="1"/>
</dbReference>
<feature type="transmembrane region" description="Helical" evidence="7">
    <location>
        <begin position="183"/>
        <end position="205"/>
    </location>
</feature>
<proteinExistence type="predicted"/>
<dbReference type="InterPro" id="IPR016152">
    <property type="entry name" value="PTrfase/Anion_transptr"/>
</dbReference>
<dbReference type="PROSITE" id="PS00218">
    <property type="entry name" value="AMINO_ACID_PERMEASE_1"/>
    <property type="match status" value="1"/>
</dbReference>
<feature type="transmembrane region" description="Helical" evidence="7">
    <location>
        <begin position="76"/>
        <end position="97"/>
    </location>
</feature>
<dbReference type="Gene3D" id="1.20.1740.10">
    <property type="entry name" value="Amino acid/polyamine transporter I"/>
    <property type="match status" value="1"/>
</dbReference>
<dbReference type="Pfam" id="PF00359">
    <property type="entry name" value="PTS_EIIA_2"/>
    <property type="match status" value="1"/>
</dbReference>
<dbReference type="PANTHER" id="PTHR42770:SF7">
    <property type="entry name" value="MEMBRANE PROTEIN"/>
    <property type="match status" value="1"/>
</dbReference>
<accession>A0A0S7YC49</accession>
<dbReference type="Pfam" id="PF13520">
    <property type="entry name" value="AA_permease_2"/>
    <property type="match status" value="1"/>
</dbReference>
<keyword evidence="4 7" id="KW-0812">Transmembrane</keyword>
<dbReference type="PATRIC" id="fig|1703772.3.peg.2032"/>
<evidence type="ECO:0000256" key="6">
    <source>
        <dbReference type="ARBA" id="ARBA00023136"/>
    </source>
</evidence>
<evidence type="ECO:0000256" key="3">
    <source>
        <dbReference type="ARBA" id="ARBA00022475"/>
    </source>
</evidence>
<gene>
    <name evidence="9" type="ORF">AMJ52_06660</name>
</gene>
<dbReference type="GO" id="GO:0055085">
    <property type="term" value="P:transmembrane transport"/>
    <property type="evidence" value="ECO:0007669"/>
    <property type="project" value="InterPro"/>
</dbReference>
<sequence>MKKELKKELNVLDIFCVATGAMISSGLFILPGLAFAKAGPAVIISYVIAGLFCVPTLLSMAELTTAMPKAGGDYFYIMRGFGPLLGTVAGFSTWFSLSLKGAFALIGMGAYLSIITHAPISTIALICCIFFVILNLIGIKEAGRFQVFLVLGLLGILLTYVIWGSKNVDVMNFTPFFSRGLGSMFATASFVFISYGGLTKVAALAEETKNPGKNVPLGMILSIIVTAIFYTGVIFVTIGVSNPTTMTQTLTPISDGAGVFGGNPLKIVISIGAFLAFISTANAGIMTASRYPLGMSRDKLLPAKFRKLSSKFKTPYVSILFTGSFMVLAILVLKLELLVKVASSVLILLYIFANLTLILFRESKILSYRPKFYAPLYPYLQILGILGGLFLLIEMGTLILFITMIFLLLGILWYRIYAQKRAAQDSALIYVLEKLVARDKALASDSLLTELKDIIVQRDGIMADRFHRLIEESKVLDIEEPLKMEDFFKKVSDILSKDLNLQSEDLFNEFIKREKQASTVVKDGLAIPHIVVARENYFKIILVRAKTGIIFPDDKLVHIAFILIGSIGERSLHLKDLAAIAQVTQNPEFDKKWMQAKNDEELKHIILLAERRRG</sequence>
<dbReference type="InterPro" id="IPR002293">
    <property type="entry name" value="AA/rel_permease1"/>
</dbReference>
<dbReference type="GO" id="GO:0016020">
    <property type="term" value="C:membrane"/>
    <property type="evidence" value="ECO:0007669"/>
    <property type="project" value="UniProtKB-SubCell"/>
</dbReference>
<feature type="transmembrane region" description="Helical" evidence="7">
    <location>
        <begin position="217"/>
        <end position="240"/>
    </location>
</feature>
<dbReference type="EMBL" id="LJNI01000081">
    <property type="protein sequence ID" value="KPJ72334.1"/>
    <property type="molecule type" value="Genomic_DNA"/>
</dbReference>
<feature type="transmembrane region" description="Helical" evidence="7">
    <location>
        <begin position="103"/>
        <end position="133"/>
    </location>
</feature>
<evidence type="ECO:0000313" key="10">
    <source>
        <dbReference type="Proteomes" id="UP000051012"/>
    </source>
</evidence>
<keyword evidence="6 7" id="KW-0472">Membrane</keyword>
<evidence type="ECO:0000259" key="8">
    <source>
        <dbReference type="PROSITE" id="PS51094"/>
    </source>
</evidence>
<evidence type="ECO:0000256" key="1">
    <source>
        <dbReference type="ARBA" id="ARBA00004651"/>
    </source>
</evidence>
<feature type="transmembrane region" description="Helical" evidence="7">
    <location>
        <begin position="145"/>
        <end position="163"/>
    </location>
</feature>
<dbReference type="SUPFAM" id="SSF55804">
    <property type="entry name" value="Phoshotransferase/anion transport protein"/>
    <property type="match status" value="1"/>
</dbReference>
<name>A0A0S7YC49_UNCT6</name>
<dbReference type="Proteomes" id="UP000051012">
    <property type="component" value="Unassembled WGS sequence"/>
</dbReference>
<organism evidence="9 10">
    <name type="scientific">candidate division TA06 bacterium DG_78</name>
    <dbReference type="NCBI Taxonomy" id="1703772"/>
    <lineage>
        <taxon>Bacteria</taxon>
        <taxon>Bacteria division TA06</taxon>
    </lineage>
</organism>
<feature type="transmembrane region" description="Helical" evidence="7">
    <location>
        <begin position="372"/>
        <end position="392"/>
    </location>
</feature>
<evidence type="ECO:0000256" key="5">
    <source>
        <dbReference type="ARBA" id="ARBA00022989"/>
    </source>
</evidence>